<dbReference type="SMART" id="SM00320">
    <property type="entry name" value="WD40"/>
    <property type="match status" value="4"/>
</dbReference>
<dbReference type="RefSeq" id="XP_025599435.1">
    <property type="nucleotide sequence ID" value="XM_025742029.1"/>
</dbReference>
<dbReference type="EMBL" id="KZ819289">
    <property type="protein sequence ID" value="PWN99156.1"/>
    <property type="molecule type" value="Genomic_DNA"/>
</dbReference>
<feature type="repeat" description="WD" evidence="3">
    <location>
        <begin position="227"/>
        <end position="269"/>
    </location>
</feature>
<dbReference type="Proteomes" id="UP000245946">
    <property type="component" value="Unassembled WGS sequence"/>
</dbReference>
<evidence type="ECO:0000313" key="6">
    <source>
        <dbReference type="Proteomes" id="UP000245946"/>
    </source>
</evidence>
<dbReference type="GeneID" id="37269573"/>
<dbReference type="InterPro" id="IPR015943">
    <property type="entry name" value="WD40/YVTN_repeat-like_dom_sf"/>
</dbReference>
<evidence type="ECO:0000256" key="2">
    <source>
        <dbReference type="ARBA" id="ARBA00022737"/>
    </source>
</evidence>
<dbReference type="PROSITE" id="PS50082">
    <property type="entry name" value="WD_REPEATS_2"/>
    <property type="match status" value="1"/>
</dbReference>
<dbReference type="SUPFAM" id="SSF50978">
    <property type="entry name" value="WD40 repeat-like"/>
    <property type="match status" value="1"/>
</dbReference>
<feature type="compositionally biased region" description="Low complexity" evidence="4">
    <location>
        <begin position="86"/>
        <end position="105"/>
    </location>
</feature>
<dbReference type="InterPro" id="IPR045159">
    <property type="entry name" value="DCAF7-like"/>
</dbReference>
<feature type="compositionally biased region" description="Low complexity" evidence="4">
    <location>
        <begin position="399"/>
        <end position="422"/>
    </location>
</feature>
<protein>
    <submittedName>
        <fullName evidence="5">WD40 repeat-like protein</fullName>
    </submittedName>
</protein>
<organism evidence="5 6">
    <name type="scientific">Tilletiopsis washingtonensis</name>
    <dbReference type="NCBI Taxonomy" id="58919"/>
    <lineage>
        <taxon>Eukaryota</taxon>
        <taxon>Fungi</taxon>
        <taxon>Dikarya</taxon>
        <taxon>Basidiomycota</taxon>
        <taxon>Ustilaginomycotina</taxon>
        <taxon>Exobasidiomycetes</taxon>
        <taxon>Entylomatales</taxon>
        <taxon>Entylomatales incertae sedis</taxon>
        <taxon>Tilletiopsis</taxon>
    </lineage>
</organism>
<evidence type="ECO:0000256" key="3">
    <source>
        <dbReference type="PROSITE-ProRule" id="PRU00221"/>
    </source>
</evidence>
<reference evidence="5 6" key="1">
    <citation type="journal article" date="2018" name="Mol. Biol. Evol.">
        <title>Broad Genomic Sampling Reveals a Smut Pathogenic Ancestry of the Fungal Clade Ustilaginomycotina.</title>
        <authorList>
            <person name="Kijpornyongpan T."/>
            <person name="Mondo S.J."/>
            <person name="Barry K."/>
            <person name="Sandor L."/>
            <person name="Lee J."/>
            <person name="Lipzen A."/>
            <person name="Pangilinan J."/>
            <person name="LaButti K."/>
            <person name="Hainaut M."/>
            <person name="Henrissat B."/>
            <person name="Grigoriev I.V."/>
            <person name="Spatafora J.W."/>
            <person name="Aime M.C."/>
        </authorList>
    </citation>
    <scope>NUCLEOTIDE SEQUENCE [LARGE SCALE GENOMIC DNA]</scope>
    <source>
        <strain evidence="5 6">MCA 4186</strain>
    </source>
</reference>
<dbReference type="PANTHER" id="PTHR19919">
    <property type="entry name" value="WD REPEAT CONTAINING PROTEIN"/>
    <property type="match status" value="1"/>
</dbReference>
<accession>A0A316ZCV9</accession>
<dbReference type="AlphaFoldDB" id="A0A316ZCV9"/>
<proteinExistence type="predicted"/>
<keyword evidence="6" id="KW-1185">Reference proteome</keyword>
<dbReference type="OrthoDB" id="1284551at2759"/>
<keyword evidence="2" id="KW-0677">Repeat</keyword>
<evidence type="ECO:0000256" key="4">
    <source>
        <dbReference type="SAM" id="MobiDB-lite"/>
    </source>
</evidence>
<feature type="compositionally biased region" description="Gly residues" evidence="4">
    <location>
        <begin position="116"/>
        <end position="128"/>
    </location>
</feature>
<feature type="region of interest" description="Disordered" evidence="4">
    <location>
        <begin position="275"/>
        <end position="295"/>
    </location>
</feature>
<sequence length="486" mass="51062">MSLFEYKAPWPVYALAWSPAPYPRAAPSSAAGIVGARLAIGSFVEETHNEVQVLGVREAHDGSGPQFDLLASAAHPYPPTKLSFQPASLSSSSPPSTPRYAPTSRAAKRASWRGSAGEGGGDEGGSGSDGWADRELLATTADCLRVWECYREEDRSSAYVGRREGAPLPFGLREKSVLAHSKSSSSPPAPLTSFSWNAPTPSLIVTSSIDTTCTIWDLPTRTALTQLIAHDREVYDVDWCPGSSDVFASVGADGSVRVFDLRSLEHSTIIYETGAPAGPGGNAGSRPGTSASQRSSAAVMPSSLLRIAFNPWDANYLATFAADASAISILDVRAPGSPILELRGHSAAVNAVAWGPPGQGASKGMICTAGDDAQCLVYDLASSTLRSASAQGRRSRNGAGPSPAPSSAMSTYSPSPAPSSDARGVAAETPILAYESSEMINNVAWWRPNENRKSNGEWDDYAKGDATRSADWLALTSGRNVRALRV</sequence>
<gene>
    <name evidence="5" type="ORF">FA09DRAFT_329096</name>
</gene>
<dbReference type="STRING" id="58919.A0A316ZCV9"/>
<evidence type="ECO:0000313" key="5">
    <source>
        <dbReference type="EMBL" id="PWN99156.1"/>
    </source>
</evidence>
<dbReference type="InterPro" id="IPR001680">
    <property type="entry name" value="WD40_rpt"/>
</dbReference>
<evidence type="ECO:0000256" key="1">
    <source>
        <dbReference type="ARBA" id="ARBA00022574"/>
    </source>
</evidence>
<name>A0A316ZCV9_9BASI</name>
<dbReference type="InterPro" id="IPR036322">
    <property type="entry name" value="WD40_repeat_dom_sf"/>
</dbReference>
<feature type="region of interest" description="Disordered" evidence="4">
    <location>
        <begin position="82"/>
        <end position="132"/>
    </location>
</feature>
<keyword evidence="1 3" id="KW-0853">WD repeat</keyword>
<feature type="region of interest" description="Disordered" evidence="4">
    <location>
        <begin position="388"/>
        <end position="424"/>
    </location>
</feature>
<dbReference type="Gene3D" id="2.130.10.10">
    <property type="entry name" value="YVTN repeat-like/Quinoprotein amine dehydrogenase"/>
    <property type="match status" value="1"/>
</dbReference>
<dbReference type="Pfam" id="PF00400">
    <property type="entry name" value="WD40"/>
    <property type="match status" value="2"/>
</dbReference>